<evidence type="ECO:0000256" key="7">
    <source>
        <dbReference type="SAM" id="Phobius"/>
    </source>
</evidence>
<keyword evidence="10" id="KW-1185">Reference proteome</keyword>
<dbReference type="AlphaFoldDB" id="A0A916XAM7"/>
<dbReference type="Gene3D" id="3.30.240.20">
    <property type="entry name" value="bsu07140 like domains"/>
    <property type="match status" value="1"/>
</dbReference>
<feature type="transmembrane region" description="Helical" evidence="7">
    <location>
        <begin position="20"/>
        <end position="41"/>
    </location>
</feature>
<sequence length="234" mass="25931">MKTDEFKLKDLHRILIGDVPGAFFIEVILRTIIIYLMLIIAIRLMGKRMALQLNVTEMTAMVALAAAIGVPMQAPDRGILPAAVIAMVVVLAERSITRFTLKSQSAETLFHGDMNLLIEDSVINYDCLKYVSMSKSLVLQQLRAQGIGHLGEVKRLYMESSGAFSLVKLDDPVPGLSVIPENDKDFWAAEERCIDVYVCTNCGNQASQDAKGKAEIPNSTCERCHTDKWEQAVK</sequence>
<dbReference type="Proteomes" id="UP000651668">
    <property type="component" value="Unassembled WGS sequence"/>
</dbReference>
<keyword evidence="3" id="KW-1003">Cell membrane</keyword>
<dbReference type="InterPro" id="IPR007353">
    <property type="entry name" value="DUF421"/>
</dbReference>
<name>A0A916XAM7_9SPHI</name>
<dbReference type="PANTHER" id="PTHR34582">
    <property type="entry name" value="UPF0702 TRANSMEMBRANE PROTEIN YCAP"/>
    <property type="match status" value="1"/>
</dbReference>
<evidence type="ECO:0000256" key="6">
    <source>
        <dbReference type="ARBA" id="ARBA00023136"/>
    </source>
</evidence>
<feature type="domain" description="YetF C-terminal" evidence="8">
    <location>
        <begin position="102"/>
        <end position="171"/>
    </location>
</feature>
<evidence type="ECO:0000313" key="10">
    <source>
        <dbReference type="Proteomes" id="UP000651668"/>
    </source>
</evidence>
<keyword evidence="5 7" id="KW-1133">Transmembrane helix</keyword>
<reference evidence="9" key="1">
    <citation type="journal article" date="2014" name="Int. J. Syst. Evol. Microbiol.">
        <title>Complete genome sequence of Corynebacterium casei LMG S-19264T (=DSM 44701T), isolated from a smear-ripened cheese.</title>
        <authorList>
            <consortium name="US DOE Joint Genome Institute (JGI-PGF)"/>
            <person name="Walter F."/>
            <person name="Albersmeier A."/>
            <person name="Kalinowski J."/>
            <person name="Ruckert C."/>
        </authorList>
    </citation>
    <scope>NUCLEOTIDE SEQUENCE</scope>
    <source>
        <strain evidence="9">CGMCC 1.15343</strain>
    </source>
</reference>
<dbReference type="InterPro" id="IPR023090">
    <property type="entry name" value="UPF0702_alpha/beta_dom_sf"/>
</dbReference>
<proteinExistence type="inferred from homology"/>
<evidence type="ECO:0000256" key="3">
    <source>
        <dbReference type="ARBA" id="ARBA00022475"/>
    </source>
</evidence>
<reference evidence="9" key="2">
    <citation type="submission" date="2020-09" db="EMBL/GenBank/DDBJ databases">
        <authorList>
            <person name="Sun Q."/>
            <person name="Zhou Y."/>
        </authorList>
    </citation>
    <scope>NUCLEOTIDE SEQUENCE</scope>
    <source>
        <strain evidence="9">CGMCC 1.15343</strain>
    </source>
</reference>
<evidence type="ECO:0000256" key="5">
    <source>
        <dbReference type="ARBA" id="ARBA00022989"/>
    </source>
</evidence>
<evidence type="ECO:0000313" key="9">
    <source>
        <dbReference type="EMBL" id="GGC59248.1"/>
    </source>
</evidence>
<dbReference type="GO" id="GO:0005886">
    <property type="term" value="C:plasma membrane"/>
    <property type="evidence" value="ECO:0007669"/>
    <property type="project" value="UniProtKB-SubCell"/>
</dbReference>
<evidence type="ECO:0000256" key="4">
    <source>
        <dbReference type="ARBA" id="ARBA00022692"/>
    </source>
</evidence>
<comment type="caution">
    <text evidence="9">The sequence shown here is derived from an EMBL/GenBank/DDBJ whole genome shotgun (WGS) entry which is preliminary data.</text>
</comment>
<accession>A0A916XAM7</accession>
<keyword evidence="6 7" id="KW-0472">Membrane</keyword>
<dbReference type="RefSeq" id="WP_188625859.1">
    <property type="nucleotide sequence ID" value="NZ_BMIL01000003.1"/>
</dbReference>
<evidence type="ECO:0000256" key="1">
    <source>
        <dbReference type="ARBA" id="ARBA00004651"/>
    </source>
</evidence>
<dbReference type="EMBL" id="BMIL01000003">
    <property type="protein sequence ID" value="GGC59248.1"/>
    <property type="molecule type" value="Genomic_DNA"/>
</dbReference>
<protein>
    <submittedName>
        <fullName evidence="9">DUF421 domain-containing protein</fullName>
    </submittedName>
</protein>
<evidence type="ECO:0000256" key="2">
    <source>
        <dbReference type="ARBA" id="ARBA00006448"/>
    </source>
</evidence>
<dbReference type="Pfam" id="PF04239">
    <property type="entry name" value="DUF421"/>
    <property type="match status" value="1"/>
</dbReference>
<comment type="subcellular location">
    <subcellularLocation>
        <location evidence="1">Cell membrane</location>
        <topology evidence="1">Multi-pass membrane protein</topology>
    </subcellularLocation>
</comment>
<gene>
    <name evidence="9" type="ORF">GCM10011387_11080</name>
</gene>
<dbReference type="PANTHER" id="PTHR34582:SF6">
    <property type="entry name" value="UPF0702 TRANSMEMBRANE PROTEIN YCAP"/>
    <property type="match status" value="1"/>
</dbReference>
<keyword evidence="4 7" id="KW-0812">Transmembrane</keyword>
<evidence type="ECO:0000259" key="8">
    <source>
        <dbReference type="Pfam" id="PF04239"/>
    </source>
</evidence>
<comment type="similarity">
    <text evidence="2">Belongs to the UPF0702 family.</text>
</comment>
<organism evidence="9 10">
    <name type="scientific">Pedobacter quisquiliarum</name>
    <dbReference type="NCBI Taxonomy" id="1834438"/>
    <lineage>
        <taxon>Bacteria</taxon>
        <taxon>Pseudomonadati</taxon>
        <taxon>Bacteroidota</taxon>
        <taxon>Sphingobacteriia</taxon>
        <taxon>Sphingobacteriales</taxon>
        <taxon>Sphingobacteriaceae</taxon>
        <taxon>Pedobacter</taxon>
    </lineage>
</organism>